<accession>A0A6S6SQP9</accession>
<evidence type="ECO:0000313" key="1">
    <source>
        <dbReference type="EMBL" id="CAA6807890.1"/>
    </source>
</evidence>
<dbReference type="AlphaFoldDB" id="A0A6S6SQP9"/>
<protein>
    <submittedName>
        <fullName evidence="1">Uncharacterized protein</fullName>
    </submittedName>
</protein>
<dbReference type="SUPFAM" id="SSF103190">
    <property type="entry name" value="Sensory domain-like"/>
    <property type="match status" value="1"/>
</dbReference>
<sequence length="396" mass="45497">MSNTLKHSINAQRVVLREVLGDALDKVTSDLPDLMTDVDALDMRLREIFEVLDHCKYLYVLDDKGVQVSANINRYGADKEMRGRDRSMRPYMQHMHDDSVTCHLSEAYISRNKKRPSVTAVKTLRDEQGKRLGFLGVDFDLRELPHSDVMYEEPSQWRQIKGDPAIRQGLFHQERVESLMDDQLDHVLSVHEALMLDQGVHHIELHFSSSRSTVWHTDDPYVYRLLTMDELSDGNICLAYPSRPYFERAIVPQAAIGKVLKQFKALRLADEVIYLRSASLNIVNGKIGLNFSCDGTHYLNYDEFLDKGLDFWFGGESFPQHVLPATTDVVRDYSELDLVIEEIAGKGCMQVSKLLYAMEKDEQPERVAEYSQADRDYIYRELKSVMDVYEGGVCSI</sequence>
<reference evidence="1" key="1">
    <citation type="submission" date="2020-01" db="EMBL/GenBank/DDBJ databases">
        <authorList>
            <person name="Meier V. D."/>
            <person name="Meier V D."/>
        </authorList>
    </citation>
    <scope>NUCLEOTIDE SEQUENCE</scope>
    <source>
        <strain evidence="1">HLG_WM_MAG_09</strain>
    </source>
</reference>
<dbReference type="EMBL" id="CACVAT010000112">
    <property type="protein sequence ID" value="CAA6807890.1"/>
    <property type="molecule type" value="Genomic_DNA"/>
</dbReference>
<gene>
    <name evidence="1" type="ORF">HELGO_WM31682</name>
</gene>
<name>A0A6S6SQP9_9GAMM</name>
<organism evidence="1">
    <name type="scientific">uncultured Thiotrichaceae bacterium</name>
    <dbReference type="NCBI Taxonomy" id="298394"/>
    <lineage>
        <taxon>Bacteria</taxon>
        <taxon>Pseudomonadati</taxon>
        <taxon>Pseudomonadota</taxon>
        <taxon>Gammaproteobacteria</taxon>
        <taxon>Thiotrichales</taxon>
        <taxon>Thiotrichaceae</taxon>
        <taxon>environmental samples</taxon>
    </lineage>
</organism>
<dbReference type="CDD" id="cd18773">
    <property type="entry name" value="PDC1_HK_sensor"/>
    <property type="match status" value="1"/>
</dbReference>
<proteinExistence type="predicted"/>
<dbReference type="Gene3D" id="3.30.450.20">
    <property type="entry name" value="PAS domain"/>
    <property type="match status" value="1"/>
</dbReference>
<dbReference type="InterPro" id="IPR029151">
    <property type="entry name" value="Sensor-like_sf"/>
</dbReference>